<feature type="transmembrane region" description="Helical" evidence="2">
    <location>
        <begin position="201"/>
        <end position="224"/>
    </location>
</feature>
<dbReference type="EMBL" id="JARKHS020016019">
    <property type="protein sequence ID" value="KAK8773954.1"/>
    <property type="molecule type" value="Genomic_DNA"/>
</dbReference>
<keyword evidence="2" id="KW-1133">Transmembrane helix</keyword>
<comment type="caution">
    <text evidence="3">The sequence shown here is derived from an EMBL/GenBank/DDBJ whole genome shotgun (WGS) entry which is preliminary data.</text>
</comment>
<reference evidence="3 4" key="1">
    <citation type="journal article" date="2023" name="Arcadia Sci">
        <title>De novo assembly of a long-read Amblyomma americanum tick genome.</title>
        <authorList>
            <person name="Chou S."/>
            <person name="Poskanzer K.E."/>
            <person name="Rollins M."/>
            <person name="Thuy-Boun P.S."/>
        </authorList>
    </citation>
    <scope>NUCLEOTIDE SEQUENCE [LARGE SCALE GENOMIC DNA]</scope>
    <source>
        <strain evidence="3">F_SG_1</strain>
        <tissue evidence="3">Salivary glands</tissue>
    </source>
</reference>
<keyword evidence="2" id="KW-0812">Transmembrane</keyword>
<gene>
    <name evidence="3" type="ORF">V5799_011507</name>
</gene>
<organism evidence="3 4">
    <name type="scientific">Amblyomma americanum</name>
    <name type="common">Lone star tick</name>
    <dbReference type="NCBI Taxonomy" id="6943"/>
    <lineage>
        <taxon>Eukaryota</taxon>
        <taxon>Metazoa</taxon>
        <taxon>Ecdysozoa</taxon>
        <taxon>Arthropoda</taxon>
        <taxon>Chelicerata</taxon>
        <taxon>Arachnida</taxon>
        <taxon>Acari</taxon>
        <taxon>Parasitiformes</taxon>
        <taxon>Ixodida</taxon>
        <taxon>Ixodoidea</taxon>
        <taxon>Ixodidae</taxon>
        <taxon>Amblyomminae</taxon>
        <taxon>Amblyomma</taxon>
    </lineage>
</organism>
<proteinExistence type="predicted"/>
<accession>A0AAQ4EH00</accession>
<dbReference type="Proteomes" id="UP001321473">
    <property type="component" value="Unassembled WGS sequence"/>
</dbReference>
<evidence type="ECO:0000256" key="2">
    <source>
        <dbReference type="SAM" id="Phobius"/>
    </source>
</evidence>
<evidence type="ECO:0000313" key="3">
    <source>
        <dbReference type="EMBL" id="KAK8773954.1"/>
    </source>
</evidence>
<dbReference type="AlphaFoldDB" id="A0AAQ4EH00"/>
<name>A0AAQ4EH00_AMBAM</name>
<keyword evidence="4" id="KW-1185">Reference proteome</keyword>
<protein>
    <submittedName>
        <fullName evidence="3">Uncharacterized protein</fullName>
    </submittedName>
</protein>
<evidence type="ECO:0000256" key="1">
    <source>
        <dbReference type="SAM" id="MobiDB-lite"/>
    </source>
</evidence>
<feature type="transmembrane region" description="Helical" evidence="2">
    <location>
        <begin position="21"/>
        <end position="41"/>
    </location>
</feature>
<evidence type="ECO:0000313" key="4">
    <source>
        <dbReference type="Proteomes" id="UP001321473"/>
    </source>
</evidence>
<feature type="region of interest" description="Disordered" evidence="1">
    <location>
        <begin position="267"/>
        <end position="288"/>
    </location>
</feature>
<sequence>MSSFIRVTTARPSVRRSVSATNIECGPSQVIYVAAAALILWQSRSLHINELSASGCMLLSQRLFVILTLVLICVKLALGFRDFHSQLHNEEYIPSKRTASGAVKDGGGGDGMEDFASYCRSQGSRFPARLLLITGKNTPLNVLVPYISSFIRVTAARPSIRRSVSATAIECGLSQVIYVVAAALILWHSRSLYSKELSASGYMHLSLLLFVILTLAPACVKLALGFRDFYSQLHNEEYIPSKEPASGAVKHGGGGDELDDFENFCRSQGFPLPGQTKSDSESDDEECDVMQGVEMHF</sequence>
<feature type="transmembrane region" description="Helical" evidence="2">
    <location>
        <begin position="61"/>
        <end position="78"/>
    </location>
</feature>
<feature type="transmembrane region" description="Helical" evidence="2">
    <location>
        <begin position="167"/>
        <end position="189"/>
    </location>
</feature>
<keyword evidence="2" id="KW-0472">Membrane</keyword>